<organism evidence="1 2">
    <name type="scientific">Hyphopichia burtonii NRRL Y-1933</name>
    <dbReference type="NCBI Taxonomy" id="984485"/>
    <lineage>
        <taxon>Eukaryota</taxon>
        <taxon>Fungi</taxon>
        <taxon>Dikarya</taxon>
        <taxon>Ascomycota</taxon>
        <taxon>Saccharomycotina</taxon>
        <taxon>Pichiomycetes</taxon>
        <taxon>Debaryomycetaceae</taxon>
        <taxon>Hyphopichia</taxon>
    </lineage>
</organism>
<dbReference type="Proteomes" id="UP000095085">
    <property type="component" value="Unassembled WGS sequence"/>
</dbReference>
<name>A0A1E4RCU9_9ASCO</name>
<accession>A0A1E4RCU9</accession>
<dbReference type="GeneID" id="30997682"/>
<protein>
    <submittedName>
        <fullName evidence="1">Uncharacterized protein</fullName>
    </submittedName>
</protein>
<proteinExistence type="predicted"/>
<reference evidence="2" key="1">
    <citation type="submission" date="2016-05" db="EMBL/GenBank/DDBJ databases">
        <title>Comparative genomics of biotechnologically important yeasts.</title>
        <authorList>
            <consortium name="DOE Joint Genome Institute"/>
            <person name="Riley R."/>
            <person name="Haridas S."/>
            <person name="Wolfe K.H."/>
            <person name="Lopes M.R."/>
            <person name="Hittinger C.T."/>
            <person name="Goker M."/>
            <person name="Salamov A."/>
            <person name="Wisecaver J."/>
            <person name="Long T.M."/>
            <person name="Aerts A.L."/>
            <person name="Barry K."/>
            <person name="Choi C."/>
            <person name="Clum A."/>
            <person name="Coughlan A.Y."/>
            <person name="Deshpande S."/>
            <person name="Douglass A.P."/>
            <person name="Hanson S.J."/>
            <person name="Klenk H.-P."/>
            <person name="Labutti K."/>
            <person name="Lapidus A."/>
            <person name="Lindquist E."/>
            <person name="Lipzen A."/>
            <person name="Meier-Kolthoff J.P."/>
            <person name="Ohm R.A."/>
            <person name="Otillar R.P."/>
            <person name="Pangilinan J."/>
            <person name="Peng Y."/>
            <person name="Rokas A."/>
            <person name="Rosa C.A."/>
            <person name="Scheuner C."/>
            <person name="Sibirny A.A."/>
            <person name="Slot J.C."/>
            <person name="Stielow J.B."/>
            <person name="Sun H."/>
            <person name="Kurtzman C.P."/>
            <person name="Blackwell M."/>
            <person name="Grigoriev I.V."/>
            <person name="Jeffries T.W."/>
        </authorList>
    </citation>
    <scope>NUCLEOTIDE SEQUENCE [LARGE SCALE GENOMIC DNA]</scope>
    <source>
        <strain evidence="2">NRRL Y-1933</strain>
    </source>
</reference>
<evidence type="ECO:0000313" key="1">
    <source>
        <dbReference type="EMBL" id="ODV65082.1"/>
    </source>
</evidence>
<evidence type="ECO:0000313" key="2">
    <source>
        <dbReference type="Proteomes" id="UP000095085"/>
    </source>
</evidence>
<sequence>MSYLKSLSFGEYYLGLFVLDSCHINTSDQVCLDNTLDHPSIPVFQWDFSIQMSRLQSDQLGRLHSLHSDQLGRLHSLHSDQLGSPHPDQLGNLGAANVESLGNSKPCSFLFNSQLRNCVEASKIASMGRRFRRARLVPEGTRGLFPWT</sequence>
<dbReference type="RefSeq" id="XP_020074149.1">
    <property type="nucleotide sequence ID" value="XM_020223133.1"/>
</dbReference>
<keyword evidence="2" id="KW-1185">Reference proteome</keyword>
<gene>
    <name evidence="1" type="ORF">HYPBUDRAFT_229722</name>
</gene>
<dbReference type="AlphaFoldDB" id="A0A1E4RCU9"/>
<dbReference type="EMBL" id="KV454545">
    <property type="protein sequence ID" value="ODV65082.1"/>
    <property type="molecule type" value="Genomic_DNA"/>
</dbReference>